<evidence type="ECO:0000259" key="1">
    <source>
        <dbReference type="PROSITE" id="PS51186"/>
    </source>
</evidence>
<dbReference type="RefSeq" id="WP_004050175.1">
    <property type="nucleotide sequence ID" value="NZ_AOJE01000069.1"/>
</dbReference>
<comment type="caution">
    <text evidence="2">The sequence shown here is derived from an EMBL/GenBank/DDBJ whole genome shotgun (WGS) entry which is preliminary data.</text>
</comment>
<dbReference type="CDD" id="cd04301">
    <property type="entry name" value="NAT_SF"/>
    <property type="match status" value="1"/>
</dbReference>
<keyword evidence="3" id="KW-1185">Reference proteome</keyword>
<dbReference type="PROSITE" id="PS51186">
    <property type="entry name" value="GNAT"/>
    <property type="match status" value="1"/>
</dbReference>
<dbReference type="STRING" id="1227484.C471_14445"/>
<sequence>MELVEATEADLDALVERWYDLATSMEPYSELNELAFEEATAVPDDWFRAHLDDPSVTDYLVVVDGDAVGFVTVKSGRRPSRKRSRYLKIVNLAVDEEHRNRGYGTEVLDRVAAMARDQDRDYVTVSCERGNDGARRFYRDSGFEPKRVTFVRSLE</sequence>
<protein>
    <submittedName>
        <fullName evidence="2">GCN5-like N-acetyltransferase</fullName>
    </submittedName>
</protein>
<accession>M0DM22</accession>
<dbReference type="Pfam" id="PF00583">
    <property type="entry name" value="Acetyltransf_1"/>
    <property type="match status" value="1"/>
</dbReference>
<evidence type="ECO:0000313" key="2">
    <source>
        <dbReference type="EMBL" id="ELZ36526.1"/>
    </source>
</evidence>
<dbReference type="EMBL" id="AOJE01000069">
    <property type="protein sequence ID" value="ELZ36526.1"/>
    <property type="molecule type" value="Genomic_DNA"/>
</dbReference>
<dbReference type="Proteomes" id="UP000011514">
    <property type="component" value="Unassembled WGS sequence"/>
</dbReference>
<dbReference type="OrthoDB" id="125295at2157"/>
<dbReference type="AlphaFoldDB" id="M0DM22"/>
<dbReference type="SUPFAM" id="SSF55729">
    <property type="entry name" value="Acyl-CoA N-acyltransferases (Nat)"/>
    <property type="match status" value="1"/>
</dbReference>
<organism evidence="2 3">
    <name type="scientific">Halorubrum saccharovorum DSM 1137</name>
    <dbReference type="NCBI Taxonomy" id="1227484"/>
    <lineage>
        <taxon>Archaea</taxon>
        <taxon>Methanobacteriati</taxon>
        <taxon>Methanobacteriota</taxon>
        <taxon>Stenosarchaea group</taxon>
        <taxon>Halobacteria</taxon>
        <taxon>Halobacteriales</taxon>
        <taxon>Haloferacaceae</taxon>
        <taxon>Halorubrum</taxon>
    </lineage>
</organism>
<evidence type="ECO:0000313" key="3">
    <source>
        <dbReference type="Proteomes" id="UP000011514"/>
    </source>
</evidence>
<dbReference type="PANTHER" id="PTHR43617">
    <property type="entry name" value="L-AMINO ACID N-ACETYLTRANSFERASE"/>
    <property type="match status" value="1"/>
</dbReference>
<name>M0DM22_9EURY</name>
<dbReference type="InterPro" id="IPR016181">
    <property type="entry name" value="Acyl_CoA_acyltransferase"/>
</dbReference>
<dbReference type="eggNOG" id="arCOG00826">
    <property type="taxonomic scope" value="Archaea"/>
</dbReference>
<reference evidence="2 3" key="1">
    <citation type="journal article" date="2014" name="PLoS Genet.">
        <title>Phylogenetically driven sequencing of extremely halophilic archaea reveals strategies for static and dynamic osmo-response.</title>
        <authorList>
            <person name="Becker E.A."/>
            <person name="Seitzer P.M."/>
            <person name="Tritt A."/>
            <person name="Larsen D."/>
            <person name="Krusor M."/>
            <person name="Yao A.I."/>
            <person name="Wu D."/>
            <person name="Madern D."/>
            <person name="Eisen J.A."/>
            <person name="Darling A.E."/>
            <person name="Facciotti M.T."/>
        </authorList>
    </citation>
    <scope>NUCLEOTIDE SEQUENCE [LARGE SCALE GENOMIC DNA]</scope>
    <source>
        <strain evidence="2 3">DSM 1137</strain>
    </source>
</reference>
<dbReference type="InterPro" id="IPR050276">
    <property type="entry name" value="MshD_Acetyltransferase"/>
</dbReference>
<gene>
    <name evidence="2" type="ORF">C471_14445</name>
</gene>
<proteinExistence type="predicted"/>
<dbReference type="GO" id="GO:0016747">
    <property type="term" value="F:acyltransferase activity, transferring groups other than amino-acyl groups"/>
    <property type="evidence" value="ECO:0007669"/>
    <property type="project" value="InterPro"/>
</dbReference>
<dbReference type="InterPro" id="IPR000182">
    <property type="entry name" value="GNAT_dom"/>
</dbReference>
<keyword evidence="2" id="KW-0808">Transferase</keyword>
<feature type="domain" description="N-acetyltransferase" evidence="1">
    <location>
        <begin position="1"/>
        <end position="155"/>
    </location>
</feature>
<dbReference type="PATRIC" id="fig|1227484.4.peg.2841"/>
<dbReference type="Gene3D" id="3.40.630.30">
    <property type="match status" value="1"/>
</dbReference>